<dbReference type="InterPro" id="IPR033749">
    <property type="entry name" value="Polyprenyl_synt_CS"/>
</dbReference>
<evidence type="ECO:0000256" key="5">
    <source>
        <dbReference type="ARBA" id="ARBA00022842"/>
    </source>
</evidence>
<dbReference type="SFLD" id="SFLDG01017">
    <property type="entry name" value="Polyprenyl_Transferase_Like"/>
    <property type="match status" value="1"/>
</dbReference>
<proteinExistence type="inferred from homology"/>
<dbReference type="EMBL" id="CP136862">
    <property type="protein sequence ID" value="WOJ90205.1"/>
    <property type="molecule type" value="Genomic_DNA"/>
</dbReference>
<dbReference type="Proteomes" id="UP001626536">
    <property type="component" value="Chromosome"/>
</dbReference>
<dbReference type="PROSITE" id="PS00723">
    <property type="entry name" value="POLYPRENYL_SYNTHASE_1"/>
    <property type="match status" value="1"/>
</dbReference>
<protein>
    <submittedName>
        <fullName evidence="8">Polyprenyl synthetase family protein</fullName>
    </submittedName>
</protein>
<gene>
    <name evidence="8" type="ORF">RZS28_02560</name>
</gene>
<accession>A0ABZ0HTG1</accession>
<evidence type="ECO:0000256" key="1">
    <source>
        <dbReference type="ARBA" id="ARBA00001946"/>
    </source>
</evidence>
<dbReference type="PANTHER" id="PTHR43281">
    <property type="entry name" value="FARNESYL DIPHOSPHATE SYNTHASE"/>
    <property type="match status" value="1"/>
</dbReference>
<evidence type="ECO:0000256" key="2">
    <source>
        <dbReference type="ARBA" id="ARBA00006706"/>
    </source>
</evidence>
<dbReference type="SFLD" id="SFLDS00005">
    <property type="entry name" value="Isoprenoid_Synthase_Type_I"/>
    <property type="match status" value="1"/>
</dbReference>
<dbReference type="PROSITE" id="PS00444">
    <property type="entry name" value="POLYPRENYL_SYNTHASE_2"/>
    <property type="match status" value="1"/>
</dbReference>
<organism evidence="8 9">
    <name type="scientific">Methylocapsa polymorpha</name>
    <dbReference type="NCBI Taxonomy" id="3080828"/>
    <lineage>
        <taxon>Bacteria</taxon>
        <taxon>Pseudomonadati</taxon>
        <taxon>Pseudomonadota</taxon>
        <taxon>Alphaproteobacteria</taxon>
        <taxon>Hyphomicrobiales</taxon>
        <taxon>Beijerinckiaceae</taxon>
        <taxon>Methylocapsa</taxon>
    </lineage>
</organism>
<dbReference type="PANTHER" id="PTHR43281:SF1">
    <property type="entry name" value="FARNESYL DIPHOSPHATE SYNTHASE"/>
    <property type="match status" value="1"/>
</dbReference>
<keyword evidence="6" id="KW-0414">Isoprene biosynthesis</keyword>
<name>A0ABZ0HTG1_9HYPH</name>
<dbReference type="NCBIfam" id="NF045485">
    <property type="entry name" value="FPPsyn"/>
    <property type="match status" value="1"/>
</dbReference>
<comment type="similarity">
    <text evidence="2 7">Belongs to the FPP/GGPP synthase family.</text>
</comment>
<evidence type="ECO:0000313" key="8">
    <source>
        <dbReference type="EMBL" id="WOJ90205.1"/>
    </source>
</evidence>
<evidence type="ECO:0000313" key="9">
    <source>
        <dbReference type="Proteomes" id="UP001626536"/>
    </source>
</evidence>
<dbReference type="InterPro" id="IPR053378">
    <property type="entry name" value="Prenyl_diphosphate_synthase"/>
</dbReference>
<dbReference type="InterPro" id="IPR000092">
    <property type="entry name" value="Polyprenyl_synt"/>
</dbReference>
<evidence type="ECO:0000256" key="4">
    <source>
        <dbReference type="ARBA" id="ARBA00022723"/>
    </source>
</evidence>
<keyword evidence="5" id="KW-0460">Magnesium</keyword>
<evidence type="ECO:0000256" key="7">
    <source>
        <dbReference type="RuleBase" id="RU004466"/>
    </source>
</evidence>
<reference evidence="8 9" key="1">
    <citation type="submission" date="2023-10" db="EMBL/GenBank/DDBJ databases">
        <title>Novel methanotroph of the genus Methylocapsa from a subarctic wetland.</title>
        <authorList>
            <person name="Belova S.E."/>
            <person name="Oshkin I.Y."/>
            <person name="Miroshnikov K."/>
            <person name="Dedysh S.N."/>
        </authorList>
    </citation>
    <scope>NUCLEOTIDE SEQUENCE [LARGE SCALE GENOMIC DNA]</scope>
    <source>
        <strain evidence="8 9">RX1</strain>
    </source>
</reference>
<dbReference type="Pfam" id="PF00348">
    <property type="entry name" value="polyprenyl_synt"/>
    <property type="match status" value="1"/>
</dbReference>
<evidence type="ECO:0000256" key="6">
    <source>
        <dbReference type="ARBA" id="ARBA00023229"/>
    </source>
</evidence>
<keyword evidence="4" id="KW-0479">Metal-binding</keyword>
<dbReference type="Gene3D" id="1.10.600.10">
    <property type="entry name" value="Farnesyl Diphosphate Synthase"/>
    <property type="match status" value="1"/>
</dbReference>
<keyword evidence="3 7" id="KW-0808">Transferase</keyword>
<comment type="cofactor">
    <cofactor evidence="1">
        <name>Mg(2+)</name>
        <dbReference type="ChEBI" id="CHEBI:18420"/>
    </cofactor>
</comment>
<keyword evidence="9" id="KW-1185">Reference proteome</keyword>
<evidence type="ECO:0000256" key="3">
    <source>
        <dbReference type="ARBA" id="ARBA00022679"/>
    </source>
</evidence>
<dbReference type="InterPro" id="IPR008949">
    <property type="entry name" value="Isoprenoid_synthase_dom_sf"/>
</dbReference>
<dbReference type="CDD" id="cd00685">
    <property type="entry name" value="Trans_IPPS_HT"/>
    <property type="match status" value="1"/>
</dbReference>
<dbReference type="SUPFAM" id="SSF48576">
    <property type="entry name" value="Terpenoid synthases"/>
    <property type="match status" value="1"/>
</dbReference>
<sequence>MTHGEATAEFESRLNDVAASTEGLLDRLLGSAPLPGETARPPRFLEAMRYASLGGGKRLRPFLLIETARLFGVENEGVLRAAAALEMIHCYSLVHDDLPALDNDDLRRGRPTTHKAFDEATAILVGDGLLTYAFDVTADPATHADPGIRVELVLSLARAAGLGGMIGGQVLDLEAERAPEAHKPEAVIKLQAMKTGALLHYAVKAGAILGKADAAAKAALSDYGHALGAAFQVADDILDVESDEAALGKRAGKDADRNKATLVAALGLEAARERRDKLSAAAIAALDSFPQGAKAIVLKEAARFVATRKS</sequence>
<dbReference type="RefSeq" id="WP_407339652.1">
    <property type="nucleotide sequence ID" value="NZ_CP136862.1"/>
</dbReference>